<dbReference type="Pfam" id="PF07301">
    <property type="entry name" value="DUF1453"/>
    <property type="match status" value="1"/>
</dbReference>
<dbReference type="PANTHER" id="PTHR39164:SF1">
    <property type="entry name" value="PROTEIN CCDC"/>
    <property type="match status" value="1"/>
</dbReference>
<feature type="transmembrane region" description="Helical" evidence="1">
    <location>
        <begin position="122"/>
        <end position="142"/>
    </location>
</feature>
<dbReference type="EMBL" id="JAAIKC010000001">
    <property type="protein sequence ID" value="NEW04756.1"/>
    <property type="molecule type" value="Genomic_DNA"/>
</dbReference>
<reference evidence="2" key="1">
    <citation type="submission" date="2020-02" db="EMBL/GenBank/DDBJ databases">
        <authorList>
            <person name="Shen X.-R."/>
            <person name="Zhang Y.-X."/>
        </authorList>
    </citation>
    <scope>NUCLEOTIDE SEQUENCE</scope>
    <source>
        <strain evidence="2">SYP-B3998</strain>
    </source>
</reference>
<name>A0A6G3ZRC1_9BACL</name>
<comment type="caution">
    <text evidence="2">The sequence shown here is derived from an EMBL/GenBank/DDBJ whole genome shotgun (WGS) entry which is preliminary data.</text>
</comment>
<keyword evidence="1" id="KW-0472">Membrane</keyword>
<proteinExistence type="predicted"/>
<organism evidence="2">
    <name type="scientific">Paenibacillus sp. SYP-B3998</name>
    <dbReference type="NCBI Taxonomy" id="2678564"/>
    <lineage>
        <taxon>Bacteria</taxon>
        <taxon>Bacillati</taxon>
        <taxon>Bacillota</taxon>
        <taxon>Bacilli</taxon>
        <taxon>Bacillales</taxon>
        <taxon>Paenibacillaceae</taxon>
        <taxon>Paenibacillus</taxon>
    </lineage>
</organism>
<evidence type="ECO:0000313" key="2">
    <source>
        <dbReference type="EMBL" id="NEW04756.1"/>
    </source>
</evidence>
<gene>
    <name evidence="2" type="ORF">GK047_01810</name>
</gene>
<keyword evidence="1" id="KW-0812">Transmembrane</keyword>
<dbReference type="InterPro" id="IPR058247">
    <property type="entry name" value="DUF1453"/>
</dbReference>
<dbReference type="PANTHER" id="PTHR39164">
    <property type="entry name" value="PROTEIN CCDC"/>
    <property type="match status" value="1"/>
</dbReference>
<protein>
    <submittedName>
        <fullName evidence="2">DUF1453 family protein</fullName>
    </submittedName>
</protein>
<dbReference type="RefSeq" id="WP_163940499.1">
    <property type="nucleotide sequence ID" value="NZ_JAAIKC010000001.1"/>
</dbReference>
<feature type="transmembrane region" description="Helical" evidence="1">
    <location>
        <begin position="96"/>
        <end position="116"/>
    </location>
</feature>
<keyword evidence="1" id="KW-1133">Transmembrane helix</keyword>
<dbReference type="AlphaFoldDB" id="A0A6G3ZRC1"/>
<dbReference type="InterPro" id="IPR031306">
    <property type="entry name" value="CcdC"/>
</dbReference>
<feature type="transmembrane region" description="Helical" evidence="1">
    <location>
        <begin position="6"/>
        <end position="22"/>
    </location>
</feature>
<accession>A0A6G3ZRC1</accession>
<evidence type="ECO:0000256" key="1">
    <source>
        <dbReference type="SAM" id="Phobius"/>
    </source>
</evidence>
<sequence>MNATVSLVISILIFFLIMRGQLRGMQKPLKKSGIPLLLPILYISTSLFQLLDPTMHIQREQVIISLLLGLVISVPLILTTNFEIRGNGELFIKRSRIVFVLLIVIFALRFVFVANYKLIDPSTLGFMCNLITLSYVTVWRLVSFMKFRSLIHHKSLSTRA</sequence>
<feature type="transmembrane region" description="Helical" evidence="1">
    <location>
        <begin position="63"/>
        <end position="84"/>
    </location>
</feature>